<evidence type="ECO:0000256" key="6">
    <source>
        <dbReference type="ARBA" id="ARBA00022989"/>
    </source>
</evidence>
<gene>
    <name evidence="12" type="primary">20200679</name>
    <name evidence="11" type="ORF">HELRODRAFT_164778</name>
</gene>
<dbReference type="InterPro" id="IPR050567">
    <property type="entry name" value="Mitochondrial_Carrier"/>
</dbReference>
<dbReference type="HOGENOM" id="CLU_015166_16_1_1"/>
<dbReference type="CTD" id="20200679"/>
<name>T1EVS9_HELRO</name>
<dbReference type="GO" id="GO:0022857">
    <property type="term" value="F:transmembrane transporter activity"/>
    <property type="evidence" value="ECO:0000318"/>
    <property type="project" value="GO_Central"/>
</dbReference>
<keyword evidence="5" id="KW-0677">Repeat</keyword>
<dbReference type="PANTHER" id="PTHR45624:SF24">
    <property type="entry name" value="MITOCHONDRIAL SUBSTRATE CARRIER FAMILY PROTEIN G"/>
    <property type="match status" value="1"/>
</dbReference>
<keyword evidence="8 9" id="KW-0472">Membrane</keyword>
<evidence type="ECO:0000313" key="11">
    <source>
        <dbReference type="EMBL" id="ESN92689.1"/>
    </source>
</evidence>
<keyword evidence="13" id="KW-1185">Reference proteome</keyword>
<evidence type="ECO:0000256" key="5">
    <source>
        <dbReference type="ARBA" id="ARBA00022737"/>
    </source>
</evidence>
<evidence type="ECO:0000256" key="1">
    <source>
        <dbReference type="ARBA" id="ARBA00004225"/>
    </source>
</evidence>
<dbReference type="InParanoid" id="T1EVS9"/>
<evidence type="ECO:0000256" key="8">
    <source>
        <dbReference type="ARBA" id="ARBA00023136"/>
    </source>
</evidence>
<keyword evidence="4 9" id="KW-0812">Transmembrane</keyword>
<dbReference type="OMA" id="CLMRSIP"/>
<dbReference type="EMBL" id="AMQM01001824">
    <property type="status" value="NOT_ANNOTATED_CDS"/>
    <property type="molecule type" value="Genomic_DNA"/>
</dbReference>
<dbReference type="EMBL" id="KB097639">
    <property type="protein sequence ID" value="ESN92689.1"/>
    <property type="molecule type" value="Genomic_DNA"/>
</dbReference>
<evidence type="ECO:0000313" key="13">
    <source>
        <dbReference type="Proteomes" id="UP000015101"/>
    </source>
</evidence>
<dbReference type="KEGG" id="hro:HELRODRAFT_164778"/>
<dbReference type="GeneID" id="20200679"/>
<dbReference type="InterPro" id="IPR023395">
    <property type="entry name" value="MCP_dom_sf"/>
</dbReference>
<dbReference type="Gene3D" id="1.50.40.10">
    <property type="entry name" value="Mitochondrial carrier domain"/>
    <property type="match status" value="2"/>
</dbReference>
<evidence type="ECO:0000256" key="2">
    <source>
        <dbReference type="ARBA" id="ARBA00006375"/>
    </source>
</evidence>
<dbReference type="AlphaFoldDB" id="T1EVS9"/>
<evidence type="ECO:0008006" key="14">
    <source>
        <dbReference type="Google" id="ProtNLM"/>
    </source>
</evidence>
<evidence type="ECO:0000256" key="4">
    <source>
        <dbReference type="ARBA" id="ARBA00022692"/>
    </source>
</evidence>
<evidence type="ECO:0000256" key="3">
    <source>
        <dbReference type="ARBA" id="ARBA00022448"/>
    </source>
</evidence>
<dbReference type="PROSITE" id="PS50920">
    <property type="entry name" value="SOLCAR"/>
    <property type="match status" value="2"/>
</dbReference>
<evidence type="ECO:0000256" key="9">
    <source>
        <dbReference type="PROSITE-ProRule" id="PRU00282"/>
    </source>
</evidence>
<evidence type="ECO:0000256" key="7">
    <source>
        <dbReference type="ARBA" id="ARBA00023128"/>
    </source>
</evidence>
<protein>
    <recommendedName>
        <fullName evidence="14">Mitochondrial carrier protein</fullName>
    </recommendedName>
</protein>
<dbReference type="Pfam" id="PF00153">
    <property type="entry name" value="Mito_carr"/>
    <property type="match status" value="2"/>
</dbReference>
<dbReference type="GO" id="GO:0031966">
    <property type="term" value="C:mitochondrial membrane"/>
    <property type="evidence" value="ECO:0007669"/>
    <property type="project" value="UniProtKB-SubCell"/>
</dbReference>
<reference evidence="11 13" key="2">
    <citation type="journal article" date="2013" name="Nature">
        <title>Insights into bilaterian evolution from three spiralian genomes.</title>
        <authorList>
            <person name="Simakov O."/>
            <person name="Marletaz F."/>
            <person name="Cho S.J."/>
            <person name="Edsinger-Gonzales E."/>
            <person name="Havlak P."/>
            <person name="Hellsten U."/>
            <person name="Kuo D.H."/>
            <person name="Larsson T."/>
            <person name="Lv J."/>
            <person name="Arendt D."/>
            <person name="Savage R."/>
            <person name="Osoegawa K."/>
            <person name="de Jong P."/>
            <person name="Grimwood J."/>
            <person name="Chapman J.A."/>
            <person name="Shapiro H."/>
            <person name="Aerts A."/>
            <person name="Otillar R.P."/>
            <person name="Terry A.Y."/>
            <person name="Boore J.L."/>
            <person name="Grigoriev I.V."/>
            <person name="Lindberg D.R."/>
            <person name="Seaver E.C."/>
            <person name="Weisblat D.A."/>
            <person name="Putnam N.H."/>
            <person name="Rokhsar D.S."/>
        </authorList>
    </citation>
    <scope>NUCLEOTIDE SEQUENCE</scope>
</reference>
<keyword evidence="7" id="KW-0496">Mitochondrion</keyword>
<dbReference type="STRING" id="6412.T1EVS9"/>
<accession>T1EVS9</accession>
<dbReference type="Proteomes" id="UP000015101">
    <property type="component" value="Unassembled WGS sequence"/>
</dbReference>
<comment type="similarity">
    <text evidence="2 10">Belongs to the mitochondrial carrier (TC 2.A.29) family.</text>
</comment>
<evidence type="ECO:0000256" key="10">
    <source>
        <dbReference type="RuleBase" id="RU000488"/>
    </source>
</evidence>
<comment type="subcellular location">
    <subcellularLocation>
        <location evidence="1">Mitochondrion membrane</location>
        <topology evidence="1">Multi-pass membrane protein</topology>
    </subcellularLocation>
</comment>
<sequence length="285" mass="31818">MTSQQSDMSFARRTAKNSVSGTISGIAGCIVGHPFDTLKVRLQTQPVHAPIYNGLIDCFMKTLKWEGIGGLYKGVGSPIVGQMFFRATLFTSFYQLKTKMQIQIIRAKSGGIVQYRNVFHAGYVITKTHGVKALFQGLIPTIMRDTPGCAAYFGEELWGVIGINKSLMSVGFYEVLKTVLTPSNMSVANPPTWCIFIAAATGGTLYWVITYPIDVIKSTLQSDESDKKQRKFKGVVDCARRLYLEEGGWRRFFKGFSPCLMRAIPANVTMLWTVEKCRIILDPYF</sequence>
<feature type="repeat" description="Solcar" evidence="9">
    <location>
        <begin position="190"/>
        <end position="280"/>
    </location>
</feature>
<proteinExistence type="inferred from homology"/>
<keyword evidence="3 10" id="KW-0813">Transport</keyword>
<dbReference type="RefSeq" id="XP_009028996.1">
    <property type="nucleotide sequence ID" value="XM_009030748.1"/>
</dbReference>
<dbReference type="PANTHER" id="PTHR45624">
    <property type="entry name" value="MITOCHONDRIAL BASIC AMINO ACIDS TRANSPORTER-RELATED"/>
    <property type="match status" value="1"/>
</dbReference>
<dbReference type="InterPro" id="IPR018108">
    <property type="entry name" value="MCP_transmembrane"/>
</dbReference>
<organism evidence="12 13">
    <name type="scientific">Helobdella robusta</name>
    <name type="common">Californian leech</name>
    <dbReference type="NCBI Taxonomy" id="6412"/>
    <lineage>
        <taxon>Eukaryota</taxon>
        <taxon>Metazoa</taxon>
        <taxon>Spiralia</taxon>
        <taxon>Lophotrochozoa</taxon>
        <taxon>Annelida</taxon>
        <taxon>Clitellata</taxon>
        <taxon>Hirudinea</taxon>
        <taxon>Rhynchobdellida</taxon>
        <taxon>Glossiphoniidae</taxon>
        <taxon>Helobdella</taxon>
    </lineage>
</organism>
<reference evidence="12" key="3">
    <citation type="submission" date="2015-06" db="UniProtKB">
        <authorList>
            <consortium name="EnsemblMetazoa"/>
        </authorList>
    </citation>
    <scope>IDENTIFICATION</scope>
</reference>
<dbReference type="SUPFAM" id="SSF103506">
    <property type="entry name" value="Mitochondrial carrier"/>
    <property type="match status" value="1"/>
</dbReference>
<dbReference type="EnsemblMetazoa" id="HelroT164778">
    <property type="protein sequence ID" value="HelroP164778"/>
    <property type="gene ID" value="HelroG164778"/>
</dbReference>
<feature type="repeat" description="Solcar" evidence="9">
    <location>
        <begin position="12"/>
        <end position="99"/>
    </location>
</feature>
<evidence type="ECO:0000313" key="12">
    <source>
        <dbReference type="EnsemblMetazoa" id="HelroP164778"/>
    </source>
</evidence>
<dbReference type="eggNOG" id="KOG0758">
    <property type="taxonomic scope" value="Eukaryota"/>
</dbReference>
<dbReference type="OrthoDB" id="14252at2759"/>
<reference evidence="13" key="1">
    <citation type="submission" date="2012-12" db="EMBL/GenBank/DDBJ databases">
        <authorList>
            <person name="Hellsten U."/>
            <person name="Grimwood J."/>
            <person name="Chapman J.A."/>
            <person name="Shapiro H."/>
            <person name="Aerts A."/>
            <person name="Otillar R.P."/>
            <person name="Terry A.Y."/>
            <person name="Boore J.L."/>
            <person name="Simakov O."/>
            <person name="Marletaz F."/>
            <person name="Cho S.-J."/>
            <person name="Edsinger-Gonzales E."/>
            <person name="Havlak P."/>
            <person name="Kuo D.-H."/>
            <person name="Larsson T."/>
            <person name="Lv J."/>
            <person name="Arendt D."/>
            <person name="Savage R."/>
            <person name="Osoegawa K."/>
            <person name="de Jong P."/>
            <person name="Lindberg D.R."/>
            <person name="Seaver E.C."/>
            <person name="Weisblat D.A."/>
            <person name="Putnam N.H."/>
            <person name="Grigoriev I.V."/>
            <person name="Rokhsar D.S."/>
        </authorList>
    </citation>
    <scope>NUCLEOTIDE SEQUENCE</scope>
</reference>
<keyword evidence="6" id="KW-1133">Transmembrane helix</keyword>